<dbReference type="Proteomes" id="UP001396334">
    <property type="component" value="Unassembled WGS sequence"/>
</dbReference>
<comment type="similarity">
    <text evidence="2">Belongs to the Cyclase 1 superfamily.</text>
</comment>
<proteinExistence type="inferred from homology"/>
<feature type="compositionally biased region" description="Pro residues" evidence="4">
    <location>
        <begin position="366"/>
        <end position="383"/>
    </location>
</feature>
<protein>
    <submittedName>
        <fullName evidence="6">Uncharacterized protein</fullName>
    </submittedName>
</protein>
<gene>
    <name evidence="6" type="ORF">V6N11_008343</name>
</gene>
<dbReference type="SUPFAM" id="SSF102198">
    <property type="entry name" value="Putative cyclase"/>
    <property type="match status" value="1"/>
</dbReference>
<evidence type="ECO:0000256" key="2">
    <source>
        <dbReference type="ARBA" id="ARBA00007865"/>
    </source>
</evidence>
<dbReference type="InterPro" id="IPR009646">
    <property type="entry name" value="Root_cap"/>
</dbReference>
<feature type="compositionally biased region" description="Low complexity" evidence="4">
    <location>
        <begin position="384"/>
        <end position="393"/>
    </location>
</feature>
<evidence type="ECO:0000313" key="7">
    <source>
        <dbReference type="Proteomes" id="UP001396334"/>
    </source>
</evidence>
<dbReference type="Pfam" id="PF06830">
    <property type="entry name" value="Root_cap"/>
    <property type="match status" value="1"/>
</dbReference>
<feature type="chain" id="PRO_5045873126" evidence="5">
    <location>
        <begin position="24"/>
        <end position="722"/>
    </location>
</feature>
<dbReference type="InterPro" id="IPR007325">
    <property type="entry name" value="KFase/CYL"/>
</dbReference>
<feature type="compositionally biased region" description="Pro residues" evidence="4">
    <location>
        <begin position="407"/>
        <end position="433"/>
    </location>
</feature>
<dbReference type="EMBL" id="JBBPBN010002154">
    <property type="protein sequence ID" value="KAK8476584.1"/>
    <property type="molecule type" value="Genomic_DNA"/>
</dbReference>
<evidence type="ECO:0000256" key="3">
    <source>
        <dbReference type="ARBA" id="ARBA00022530"/>
    </source>
</evidence>
<keyword evidence="5" id="KW-0732">Signal</keyword>
<evidence type="ECO:0000256" key="5">
    <source>
        <dbReference type="SAM" id="SignalP"/>
    </source>
</evidence>
<keyword evidence="3" id="KW-0964">Secreted</keyword>
<keyword evidence="7" id="KW-1185">Reference proteome</keyword>
<comment type="subcellular location">
    <subcellularLocation>
        <location evidence="1">Secreted</location>
        <location evidence="1">Extracellular space</location>
        <location evidence="1">Extracellular matrix</location>
    </subcellularLocation>
</comment>
<keyword evidence="3" id="KW-0272">Extracellular matrix</keyword>
<dbReference type="Gene3D" id="3.50.30.50">
    <property type="entry name" value="Putative cyclase"/>
    <property type="match status" value="1"/>
</dbReference>
<dbReference type="PANTHER" id="PTHR31656">
    <property type="entry name" value="ROOT CAP DOMAIN-CONTAINING PROTEIN"/>
    <property type="match status" value="1"/>
</dbReference>
<name>A0ABR1Z996_9ROSI</name>
<feature type="signal peptide" evidence="5">
    <location>
        <begin position="1"/>
        <end position="23"/>
    </location>
</feature>
<evidence type="ECO:0000256" key="4">
    <source>
        <dbReference type="SAM" id="MobiDB-lite"/>
    </source>
</evidence>
<dbReference type="Pfam" id="PF04199">
    <property type="entry name" value="Cyclase"/>
    <property type="match status" value="1"/>
</dbReference>
<organism evidence="6 7">
    <name type="scientific">Hibiscus sabdariffa</name>
    <name type="common">roselle</name>
    <dbReference type="NCBI Taxonomy" id="183260"/>
    <lineage>
        <taxon>Eukaryota</taxon>
        <taxon>Viridiplantae</taxon>
        <taxon>Streptophyta</taxon>
        <taxon>Embryophyta</taxon>
        <taxon>Tracheophyta</taxon>
        <taxon>Spermatophyta</taxon>
        <taxon>Magnoliopsida</taxon>
        <taxon>eudicotyledons</taxon>
        <taxon>Gunneridae</taxon>
        <taxon>Pentapetalae</taxon>
        <taxon>rosids</taxon>
        <taxon>malvids</taxon>
        <taxon>Malvales</taxon>
        <taxon>Malvaceae</taxon>
        <taxon>Malvoideae</taxon>
        <taxon>Hibiscus</taxon>
    </lineage>
</organism>
<comment type="caution">
    <text evidence="6">The sequence shown here is derived from an EMBL/GenBank/DDBJ whole genome shotgun (WGS) entry which is preliminary data.</text>
</comment>
<evidence type="ECO:0000256" key="1">
    <source>
        <dbReference type="ARBA" id="ARBA00004498"/>
    </source>
</evidence>
<feature type="region of interest" description="Disordered" evidence="4">
    <location>
        <begin position="348"/>
        <end position="434"/>
    </location>
</feature>
<dbReference type="PRINTS" id="PR01217">
    <property type="entry name" value="PRICHEXTENSN"/>
</dbReference>
<sequence>MNNNKSLLQFCGRVLLTVSIVSGATLDGNGKIFDITHKISSESPIFDSKKGLGRLVTSFGWFQALKHGSRENASKFELGTHTGTHVDAPSHYSQQYYEEGFDVTTLSLQTLNGKIGFISPALVVDVSRNHNITAEVMKSLNIPRGVHRVLFKTLITDRRLMHKTEFASDFTGFKKDGAEWLVDNTDIKLVVDYLSVSAYSDAAPTHPILLKSREIVPVEGLNLEGIEPGKYTVHCLPLRMVGADGVPARQYPSPQTTKPSVPIDMVSMARPKVQLSLALLLALVAMAVATPPGIANNPSRARCNIKKYKYCYNLEHVCPKFCPGGQCTVNCVSCKPVCLDGTYAPPDGGDKTSTPPSPSSQYENPPSSPTPTYPTPSPPPPSPETTYPPTESQNPPPSPPSQSANPPSSPTQTYPPPPPSPPTQSQSPPPYTPPKTVKCKNKNYTKCYDMKHVCPSSCAGDCEVDCVTCKPVCNCDRPGAVCQDPRFIGGDGTTFYFHGKKDQDFCLVSDPNLHINGHFIGKRNADMKRDFTWVQSIAILFDNHQLFAGALKTSTWDDSIDRLSLTFDGQPVNLPEREGAKWQSADIPTVSITRASDTNHVIVEAEGKFKITAKVVPITEEDSRIHNYGITKEDCFAHLDLGFKFYSLSDQVNGVLGQTYKPGYVSHLNIGAKMPVMGGGRDFHSSNLFAPDCAVARFTGISEDHSFKASKMAAQLWLWQWH</sequence>
<reference evidence="6 7" key="1">
    <citation type="journal article" date="2024" name="G3 (Bethesda)">
        <title>Genome assembly of Hibiscus sabdariffa L. provides insights into metabolisms of medicinal natural products.</title>
        <authorList>
            <person name="Kim T."/>
        </authorList>
    </citation>
    <scope>NUCLEOTIDE SEQUENCE [LARGE SCALE GENOMIC DNA]</scope>
    <source>
        <strain evidence="6">TK-2024</strain>
        <tissue evidence="6">Old leaves</tissue>
    </source>
</reference>
<feature type="compositionally biased region" description="Polar residues" evidence="4">
    <location>
        <begin position="351"/>
        <end position="364"/>
    </location>
</feature>
<evidence type="ECO:0000313" key="6">
    <source>
        <dbReference type="EMBL" id="KAK8476584.1"/>
    </source>
</evidence>
<dbReference type="InterPro" id="IPR037175">
    <property type="entry name" value="KFase_sf"/>
</dbReference>
<accession>A0ABR1Z996</accession>